<proteinExistence type="predicted"/>
<gene>
    <name evidence="2" type="ORF">SAMN02745941_00605</name>
</gene>
<feature type="chain" id="PRO_5013313949" description="Lipoprotein" evidence="1">
    <location>
        <begin position="23"/>
        <end position="210"/>
    </location>
</feature>
<dbReference type="EMBL" id="FQXU01000003">
    <property type="protein sequence ID" value="SHH65223.1"/>
    <property type="molecule type" value="Genomic_DNA"/>
</dbReference>
<organism evidence="2 3">
    <name type="scientific">Clostridium intestinale DSM 6191</name>
    <dbReference type="NCBI Taxonomy" id="1121320"/>
    <lineage>
        <taxon>Bacteria</taxon>
        <taxon>Bacillati</taxon>
        <taxon>Bacillota</taxon>
        <taxon>Clostridia</taxon>
        <taxon>Eubacteriales</taxon>
        <taxon>Clostridiaceae</taxon>
        <taxon>Clostridium</taxon>
    </lineage>
</organism>
<name>A0A1M5UR89_9CLOT</name>
<evidence type="ECO:0008006" key="4">
    <source>
        <dbReference type="Google" id="ProtNLM"/>
    </source>
</evidence>
<feature type="signal peptide" evidence="1">
    <location>
        <begin position="1"/>
        <end position="22"/>
    </location>
</feature>
<dbReference type="RefSeq" id="WP_073016555.1">
    <property type="nucleotide sequence ID" value="NZ_FQXU01000003.1"/>
</dbReference>
<evidence type="ECO:0000256" key="1">
    <source>
        <dbReference type="SAM" id="SignalP"/>
    </source>
</evidence>
<evidence type="ECO:0000313" key="3">
    <source>
        <dbReference type="Proteomes" id="UP000184241"/>
    </source>
</evidence>
<dbReference type="Proteomes" id="UP000184241">
    <property type="component" value="Unassembled WGS sequence"/>
</dbReference>
<reference evidence="2 3" key="1">
    <citation type="submission" date="2016-11" db="EMBL/GenBank/DDBJ databases">
        <authorList>
            <person name="Jaros S."/>
            <person name="Januszkiewicz K."/>
            <person name="Wedrychowicz H."/>
        </authorList>
    </citation>
    <scope>NUCLEOTIDE SEQUENCE [LARGE SCALE GENOMIC DNA]</scope>
    <source>
        <strain evidence="2 3">DSM 6191</strain>
    </source>
</reference>
<keyword evidence="1" id="KW-0732">Signal</keyword>
<evidence type="ECO:0000313" key="2">
    <source>
        <dbReference type="EMBL" id="SHH65223.1"/>
    </source>
</evidence>
<dbReference type="AlphaFoldDB" id="A0A1M5UR89"/>
<dbReference type="PROSITE" id="PS51257">
    <property type="entry name" value="PROKAR_LIPOPROTEIN"/>
    <property type="match status" value="1"/>
</dbReference>
<protein>
    <recommendedName>
        <fullName evidence="4">Lipoprotein</fullName>
    </recommendedName>
</protein>
<sequence>MKRVLSVFMLAVSLLIFTSCKAKNPVEVKEKYIQKAELTKSEDDIVKLVGDYENQMMYDFNLDDKVQSIQISIYELKDNKWDSNIGRTSQEFKDIKGRLSLNFNNYFYGYKIAFLSENSSASTKFSTEKPQEPSTMGQLSSFLDNKAEITYDKEIPLVVQGVTSGNTMTAHTVDYFYTPEKYKELGYDRVYAVTVLFSEKQVSELNVIKE</sequence>
<accession>A0A1M5UR89</accession>